<organism evidence="4">
    <name type="scientific">uncultured Sulfurovum sp</name>
    <dbReference type="NCBI Taxonomy" id="269237"/>
    <lineage>
        <taxon>Bacteria</taxon>
        <taxon>Pseudomonadati</taxon>
        <taxon>Campylobacterota</taxon>
        <taxon>Epsilonproteobacteria</taxon>
        <taxon>Campylobacterales</taxon>
        <taxon>Sulfurovaceae</taxon>
        <taxon>Sulfurovum</taxon>
        <taxon>environmental samples</taxon>
    </lineage>
</organism>
<evidence type="ECO:0000256" key="2">
    <source>
        <dbReference type="PIRSR" id="PIRSR640198-2"/>
    </source>
</evidence>
<feature type="binding site" evidence="2">
    <location>
        <begin position="211"/>
        <end position="218"/>
    </location>
    <ligand>
        <name>ATP</name>
        <dbReference type="ChEBI" id="CHEBI:30616"/>
    </ligand>
</feature>
<feature type="domain" description="Fido" evidence="3">
    <location>
        <begin position="113"/>
        <end position="284"/>
    </location>
</feature>
<dbReference type="InterPro" id="IPR040198">
    <property type="entry name" value="Fido_containing"/>
</dbReference>
<keyword evidence="2" id="KW-0067">ATP-binding</keyword>
<sequence length="398" mass="46091">MNFTPPLPKDNDGKIFSELLLLAETVCIESAKLSSMHNQHVFNAIKELLRKVNSYYSNKIESEGTHPIDIERAMKQDFEKDEHKRNLQNLSLSYIEVQRYIEVLSQNESSNFYSKGQILDIHNQFYSKDKMLPFLQIRTDGKDYMEMKSGVLREDNVVIGRHIAPPFEKLDSLLNEYESFYKIYPYMTQSTKLIYAMAAHHRLTWIHPFLDGNGRTSRLVLDGSLYHMKLEGYGLWNISRGLARDTKGYHEYLSQADMVRQGNLDGRGALSTKGFKEYVKFMLETALDQIEFMNKNLKLDTLTSRIDNFVEFSQKNMYGESNVLPKYSELLLRALLVDGEIPRGKVKDIIGREAKTASTLIRKLIDLEYIESDTSKSPIRIKFNSFFASKIFPELIPI</sequence>
<dbReference type="EMBL" id="CACVAS010000119">
    <property type="protein sequence ID" value="CAA6824395.1"/>
    <property type="molecule type" value="Genomic_DNA"/>
</dbReference>
<dbReference type="InterPro" id="IPR036597">
    <property type="entry name" value="Fido-like_dom_sf"/>
</dbReference>
<dbReference type="PROSITE" id="PS51459">
    <property type="entry name" value="FIDO"/>
    <property type="match status" value="1"/>
</dbReference>
<dbReference type="PANTHER" id="PTHR13504">
    <property type="entry name" value="FIDO DOMAIN-CONTAINING PROTEIN DDB_G0283145"/>
    <property type="match status" value="1"/>
</dbReference>
<dbReference type="Gene3D" id="1.10.3290.10">
    <property type="entry name" value="Fido-like domain"/>
    <property type="match status" value="1"/>
</dbReference>
<reference evidence="4" key="1">
    <citation type="submission" date="2020-01" db="EMBL/GenBank/DDBJ databases">
        <authorList>
            <person name="Meier V. D."/>
            <person name="Meier V D."/>
        </authorList>
    </citation>
    <scope>NUCLEOTIDE SEQUENCE</scope>
    <source>
        <strain evidence="4">HLG_WM_MAG_01</strain>
    </source>
</reference>
<accession>A0A6S6TY86</accession>
<gene>
    <name evidence="4" type="ORF">HELGO_WM20770</name>
</gene>
<evidence type="ECO:0000256" key="1">
    <source>
        <dbReference type="PIRSR" id="PIRSR640198-1"/>
    </source>
</evidence>
<proteinExistence type="predicted"/>
<dbReference type="AlphaFoldDB" id="A0A6S6TY86"/>
<name>A0A6S6TY86_9BACT</name>
<dbReference type="InterPro" id="IPR003812">
    <property type="entry name" value="Fido"/>
</dbReference>
<keyword evidence="2" id="KW-0547">Nucleotide-binding</keyword>
<dbReference type="PANTHER" id="PTHR13504:SF38">
    <property type="entry name" value="FIDO DOMAIN-CONTAINING PROTEIN"/>
    <property type="match status" value="1"/>
</dbReference>
<dbReference type="SUPFAM" id="SSF140931">
    <property type="entry name" value="Fic-like"/>
    <property type="match status" value="1"/>
</dbReference>
<protein>
    <submittedName>
        <fullName evidence="4">Filamentation induced by cAMP protein fic</fullName>
    </submittedName>
</protein>
<dbReference type="GO" id="GO:0005524">
    <property type="term" value="F:ATP binding"/>
    <property type="evidence" value="ECO:0007669"/>
    <property type="project" value="UniProtKB-KW"/>
</dbReference>
<evidence type="ECO:0000259" key="3">
    <source>
        <dbReference type="PROSITE" id="PS51459"/>
    </source>
</evidence>
<dbReference type="Pfam" id="PF02661">
    <property type="entry name" value="Fic"/>
    <property type="match status" value="1"/>
</dbReference>
<feature type="active site" evidence="1">
    <location>
        <position position="207"/>
    </location>
</feature>
<evidence type="ECO:0000313" key="4">
    <source>
        <dbReference type="EMBL" id="CAA6824395.1"/>
    </source>
</evidence>